<evidence type="ECO:0000313" key="5">
    <source>
        <dbReference type="Proteomes" id="UP000886653"/>
    </source>
</evidence>
<proteinExistence type="inferred from homology"/>
<dbReference type="InterPro" id="IPR057596">
    <property type="entry name" value="RDRP_core"/>
</dbReference>
<dbReference type="InterPro" id="IPR007855">
    <property type="entry name" value="RDRP"/>
</dbReference>
<dbReference type="PANTHER" id="PTHR23079">
    <property type="entry name" value="RNA-DEPENDENT RNA POLYMERASE"/>
    <property type="match status" value="1"/>
</dbReference>
<comment type="catalytic activity">
    <reaction evidence="1">
        <text>RNA(n) + a ribonucleoside 5'-triphosphate = RNA(n+1) + diphosphate</text>
        <dbReference type="Rhea" id="RHEA:21248"/>
        <dbReference type="Rhea" id="RHEA-COMP:14527"/>
        <dbReference type="Rhea" id="RHEA-COMP:17342"/>
        <dbReference type="ChEBI" id="CHEBI:33019"/>
        <dbReference type="ChEBI" id="CHEBI:61557"/>
        <dbReference type="ChEBI" id="CHEBI:140395"/>
        <dbReference type="EC" id="2.7.7.48"/>
    </reaction>
</comment>
<dbReference type="AlphaFoldDB" id="A0A9P6THM6"/>
<keyword evidence="1" id="KW-0808">Transferase</keyword>
<evidence type="ECO:0000256" key="2">
    <source>
        <dbReference type="SAM" id="MobiDB-lite"/>
    </source>
</evidence>
<dbReference type="GO" id="GO:0030422">
    <property type="term" value="P:siRNA processing"/>
    <property type="evidence" value="ECO:0007669"/>
    <property type="project" value="TreeGrafter"/>
</dbReference>
<name>A0A9P6THM6_9BASI</name>
<dbReference type="GO" id="GO:0003968">
    <property type="term" value="F:RNA-directed RNA polymerase activity"/>
    <property type="evidence" value="ECO:0007669"/>
    <property type="project" value="UniProtKB-KW"/>
</dbReference>
<feature type="domain" description="RDRP core" evidence="3">
    <location>
        <begin position="512"/>
        <end position="954"/>
    </location>
</feature>
<keyword evidence="1" id="KW-0548">Nucleotidyltransferase</keyword>
<feature type="domain" description="RDRP core" evidence="3">
    <location>
        <begin position="256"/>
        <end position="465"/>
    </location>
</feature>
<keyword evidence="1" id="KW-0696">RNA-directed RNA polymerase</keyword>
<dbReference type="PANTHER" id="PTHR23079:SF55">
    <property type="entry name" value="RNA-DIRECTED RNA POLYMERASE"/>
    <property type="match status" value="1"/>
</dbReference>
<dbReference type="EC" id="2.7.7.48" evidence="1"/>
<comment type="caution">
    <text evidence="4">The sequence shown here is derived from an EMBL/GenBank/DDBJ whole genome shotgun (WGS) entry which is preliminary data.</text>
</comment>
<evidence type="ECO:0000256" key="1">
    <source>
        <dbReference type="RuleBase" id="RU363098"/>
    </source>
</evidence>
<feature type="region of interest" description="Disordered" evidence="2">
    <location>
        <begin position="177"/>
        <end position="198"/>
    </location>
</feature>
<reference evidence="4" key="1">
    <citation type="submission" date="2013-11" db="EMBL/GenBank/DDBJ databases">
        <title>Genome sequence of the fusiform rust pathogen reveals effectors for host alternation and coevolution with pine.</title>
        <authorList>
            <consortium name="DOE Joint Genome Institute"/>
            <person name="Smith K."/>
            <person name="Pendleton A."/>
            <person name="Kubisiak T."/>
            <person name="Anderson C."/>
            <person name="Salamov A."/>
            <person name="Aerts A."/>
            <person name="Riley R."/>
            <person name="Clum A."/>
            <person name="Lindquist E."/>
            <person name="Ence D."/>
            <person name="Campbell M."/>
            <person name="Kronenberg Z."/>
            <person name="Feau N."/>
            <person name="Dhillon B."/>
            <person name="Hamelin R."/>
            <person name="Burleigh J."/>
            <person name="Smith J."/>
            <person name="Yandell M."/>
            <person name="Nelson C."/>
            <person name="Grigoriev I."/>
            <person name="Davis J."/>
        </authorList>
    </citation>
    <scope>NUCLEOTIDE SEQUENCE</scope>
    <source>
        <strain evidence="4">G11</strain>
    </source>
</reference>
<dbReference type="OrthoDB" id="10055769at2759"/>
<gene>
    <name evidence="4" type="ORF">CROQUDRAFT_650348</name>
</gene>
<accession>A0A9P6THM6</accession>
<dbReference type="Pfam" id="PF05183">
    <property type="entry name" value="RdRP"/>
    <property type="match status" value="2"/>
</dbReference>
<keyword evidence="1" id="KW-0694">RNA-binding</keyword>
<dbReference type="Proteomes" id="UP000886653">
    <property type="component" value="Unassembled WGS sequence"/>
</dbReference>
<dbReference type="EMBL" id="MU167209">
    <property type="protein sequence ID" value="KAG0152244.1"/>
    <property type="molecule type" value="Genomic_DNA"/>
</dbReference>
<sequence>MNKQEVLARKRKSDVEEPPINLKPFTIGSVEDLGHDNTFNNHESKVGTSSTNVNDSTNFEGSFTLSEVNGKTCTTLFDEKVDQKLAKLPNSIVRWEIGRSIFKCPPDVQESIIETHPHHDHQQFTVKVPAMGTAIEMLDSEGIDPRLLILIQTTEIELSTDRTKLLANLSKFSSELGKPDMVNQQQEQQQRTTSNDLNRLDKSFKLSNVSKSNLVESNINDKKRSAEVIKVLLKRGNIRFRINLSFNEDKRCLKKKLKPCQIGDSNHWQRNYGSNCFLQIKLSENLLFESQKGKPTKNNKNNNVLSKLLWDFLNNPLIFAQKVYKAAILKNDTVWFFTSPSDLEKPITLTDLIEKDMPIELNQTMRISKFNARLQLSLSSTTPTINFKPYQIRRVPDIMSTSLVISTSFMEKISESLKLGYLPSIIEGAHHDSNIGYTGQRYGWVMCNERDRLGGKLIQIRESQQTQMCHDSLRILFQAKVYDSKKFEWIERQSSILILKSQIHFIKMSTTHTLMTDGAAAISLQAAINIKDSLGLKVLPAVYQARIMKAKGLWYLSSLEPKQKGEIWIEIRDSQWKAEVSYQPNEDIPFNLCQFSRRAKPGHLNRQTIPVLASRHVPVTTFTKLLEQEFTSVLESLTDTNSLRLAGTLEDNVQAYKKANKELPKNEVQDDHDDLYEKYSHRPLNPIWECAQLLKSGFEVRDRRVIDRLVISGQLILDGMINFKLGVPCSTSVYAMPDPTGTLKEDEVFLQLSRFTNPDTNLPLQDIRGECIIARSPCVHPCDARKVKAVANRNLEKYDDVLICSVLGERSLLDYLSGGDYDGDTVTVIWDPNFTQPFVNAEPTECISEKQLKEYDKYFKDNTKLPSLPNGTVSDFVTLKNKGSYEEALRESQLVTLFQTVDFGRYSQMHKVLEYLYGVGDQRTQKFGHIYVKCLDAAKQGISLVAKANKQLKKEFESLPELRKYNLTAGIPLPPWTCMVDPTLDKLEWRLPDGQEKRTYLSKKPEHVLEAFVAVADQQKARLMNSLKELEPQAGDSSLTQRWTEFQKGIIGGSGHALREFLNGIVKRSYVKYREVIDKPSKRREMDLTAAWKIFHIEGSLKNAKKAVIEDQYSSMYLTASAAHGYCLLKASAAASIMGSDDHFVFHMSFTEVCNLKTAAVEYRHLLGNGCKAIMGRVPKAITPEFNEAMRVKKKLAMCWEI</sequence>
<feature type="region of interest" description="Disordered" evidence="2">
    <location>
        <begin position="1"/>
        <end position="20"/>
    </location>
</feature>
<evidence type="ECO:0000313" key="4">
    <source>
        <dbReference type="EMBL" id="KAG0152244.1"/>
    </source>
</evidence>
<comment type="similarity">
    <text evidence="1">Belongs to the RdRP family.</text>
</comment>
<dbReference type="GO" id="GO:0003723">
    <property type="term" value="F:RNA binding"/>
    <property type="evidence" value="ECO:0007669"/>
    <property type="project" value="UniProtKB-KW"/>
</dbReference>
<organism evidence="4 5">
    <name type="scientific">Cronartium quercuum f. sp. fusiforme G11</name>
    <dbReference type="NCBI Taxonomy" id="708437"/>
    <lineage>
        <taxon>Eukaryota</taxon>
        <taxon>Fungi</taxon>
        <taxon>Dikarya</taxon>
        <taxon>Basidiomycota</taxon>
        <taxon>Pucciniomycotina</taxon>
        <taxon>Pucciniomycetes</taxon>
        <taxon>Pucciniales</taxon>
        <taxon>Coleosporiaceae</taxon>
        <taxon>Cronartium</taxon>
    </lineage>
</organism>
<dbReference type="GO" id="GO:0031380">
    <property type="term" value="C:nuclear RNA-directed RNA polymerase complex"/>
    <property type="evidence" value="ECO:0007669"/>
    <property type="project" value="TreeGrafter"/>
</dbReference>
<keyword evidence="5" id="KW-1185">Reference proteome</keyword>
<protein>
    <recommendedName>
        <fullName evidence="1">RNA-dependent RNA polymerase</fullName>
        <ecNumber evidence="1">2.7.7.48</ecNumber>
    </recommendedName>
</protein>
<evidence type="ECO:0000259" key="3">
    <source>
        <dbReference type="Pfam" id="PF05183"/>
    </source>
</evidence>